<proteinExistence type="predicted"/>
<dbReference type="OMA" id="YMNERSP"/>
<feature type="transmembrane region" description="Helical" evidence="6">
    <location>
        <begin position="379"/>
        <end position="398"/>
    </location>
</feature>
<evidence type="ECO:0000313" key="9">
    <source>
        <dbReference type="Proteomes" id="UP000449547"/>
    </source>
</evidence>
<feature type="compositionally biased region" description="Basic and acidic residues" evidence="5">
    <location>
        <begin position="519"/>
        <end position="528"/>
    </location>
</feature>
<feature type="transmembrane region" description="Helical" evidence="6">
    <location>
        <begin position="78"/>
        <end position="101"/>
    </location>
</feature>
<dbReference type="VEuPathDB" id="FungiDB:DIURU_001942"/>
<dbReference type="InterPro" id="IPR005828">
    <property type="entry name" value="MFS_sugar_transport-like"/>
</dbReference>
<gene>
    <name evidence="8" type="ORF">DIURU_001942</name>
</gene>
<comment type="caution">
    <text evidence="8">The sequence shown here is derived from an EMBL/GenBank/DDBJ whole genome shotgun (WGS) entry which is preliminary data.</text>
</comment>
<evidence type="ECO:0000256" key="5">
    <source>
        <dbReference type="SAM" id="MobiDB-lite"/>
    </source>
</evidence>
<organism evidence="8 9">
    <name type="scientific">Diutina rugosa</name>
    <name type="common">Yeast</name>
    <name type="synonym">Candida rugosa</name>
    <dbReference type="NCBI Taxonomy" id="5481"/>
    <lineage>
        <taxon>Eukaryota</taxon>
        <taxon>Fungi</taxon>
        <taxon>Dikarya</taxon>
        <taxon>Ascomycota</taxon>
        <taxon>Saccharomycotina</taxon>
        <taxon>Pichiomycetes</taxon>
        <taxon>Debaryomycetaceae</taxon>
        <taxon>Diutina</taxon>
    </lineage>
</organism>
<protein>
    <recommendedName>
        <fullName evidence="7">Major facilitator superfamily (MFS) profile domain-containing protein</fullName>
    </recommendedName>
</protein>
<dbReference type="AlphaFoldDB" id="A0A642USK7"/>
<feature type="domain" description="Major facilitator superfamily (MFS) profile" evidence="7">
    <location>
        <begin position="78"/>
        <end position="499"/>
    </location>
</feature>
<dbReference type="PROSITE" id="PS50850">
    <property type="entry name" value="MFS"/>
    <property type="match status" value="1"/>
</dbReference>
<dbReference type="GO" id="GO:0015355">
    <property type="term" value="F:secondary active monocarboxylate transmembrane transporter activity"/>
    <property type="evidence" value="ECO:0007669"/>
    <property type="project" value="TreeGrafter"/>
</dbReference>
<feature type="transmembrane region" description="Helical" evidence="6">
    <location>
        <begin position="113"/>
        <end position="133"/>
    </location>
</feature>
<dbReference type="InterPro" id="IPR036259">
    <property type="entry name" value="MFS_trans_sf"/>
</dbReference>
<dbReference type="Pfam" id="PF00083">
    <property type="entry name" value="Sugar_tr"/>
    <property type="match status" value="1"/>
</dbReference>
<dbReference type="GO" id="GO:0005886">
    <property type="term" value="C:plasma membrane"/>
    <property type="evidence" value="ECO:0007669"/>
    <property type="project" value="TreeGrafter"/>
</dbReference>
<name>A0A642USK7_DIURU</name>
<feature type="transmembrane region" description="Helical" evidence="6">
    <location>
        <begin position="349"/>
        <end position="367"/>
    </location>
</feature>
<accession>A0A642USK7</accession>
<sequence length="541" mass="60323">MESHYSDSVNYDKTEVAKENEGLYKEAPKITWSNICHYLATRFPTLVDIPVMKQPLPWYQVLNPIPGLKSMNASHWNFYMLGWLAWVVDSMDFFCVSASATDIAKTLNVDTTQITWGITLVLMLRTVGSIIFGVMADTYGRKKPYIVICALFIVVELGTGFVKTYSQFLGVRALFGVLMGAMYPIASVTALENQPPKAKSIASGLFLPGYNVGFIFATVFYRAFEFTKYSGRLGEGWRNLFFFSAGLPVLLIAWRLMVPESPAFVKMHKAKQKAAAKRKQDIEEGKISRKSQLLDKLHIDPTLIQSLKSEWLTIIMLIFVMSLYNFISHGTQDLYTTFLVKQRGIGPDMRTVTVVVVNLGAVFGGIFFGQLSELLGRRLTIIICLVWSGAFLYPAFMLKNLGGIIPSGFFLQFGVMGAWGVGPIYIMEVVGHAHRALISGTCYQLGNLASSASSTIEATLGTSFPLGNGLYDYGKVMAIFCGAIFGAMIIVIFFSYERFNQQLVMDDDDMSTIHYDHESVELSEEAEKSSPVVEEEEVRKT</sequence>
<feature type="region of interest" description="Disordered" evidence="5">
    <location>
        <begin position="519"/>
        <end position="541"/>
    </location>
</feature>
<feature type="transmembrane region" description="Helical" evidence="6">
    <location>
        <begin position="168"/>
        <end position="191"/>
    </location>
</feature>
<dbReference type="PANTHER" id="PTHR23508:SF10">
    <property type="entry name" value="CARBOXYLIC ACID TRANSPORTER PROTEIN HOMOLOG"/>
    <property type="match status" value="1"/>
</dbReference>
<keyword evidence="2 6" id="KW-0812">Transmembrane</keyword>
<dbReference type="InterPro" id="IPR020846">
    <property type="entry name" value="MFS_dom"/>
</dbReference>
<feature type="transmembrane region" description="Helical" evidence="6">
    <location>
        <begin position="203"/>
        <end position="224"/>
    </location>
</feature>
<keyword evidence="9" id="KW-1185">Reference proteome</keyword>
<dbReference type="RefSeq" id="XP_034013267.1">
    <property type="nucleotide sequence ID" value="XM_034154539.1"/>
</dbReference>
<evidence type="ECO:0000256" key="3">
    <source>
        <dbReference type="ARBA" id="ARBA00022989"/>
    </source>
</evidence>
<dbReference type="SUPFAM" id="SSF103473">
    <property type="entry name" value="MFS general substrate transporter"/>
    <property type="match status" value="1"/>
</dbReference>
<evidence type="ECO:0000313" key="8">
    <source>
        <dbReference type="EMBL" id="KAA8904361.1"/>
    </source>
</evidence>
<feature type="transmembrane region" description="Helical" evidence="6">
    <location>
        <begin position="476"/>
        <end position="496"/>
    </location>
</feature>
<comment type="subcellular location">
    <subcellularLocation>
        <location evidence="1">Membrane</location>
        <topology evidence="1">Multi-pass membrane protein</topology>
    </subcellularLocation>
</comment>
<dbReference type="GO" id="GO:0035879">
    <property type="term" value="P:plasma membrane lactate transport"/>
    <property type="evidence" value="ECO:0007669"/>
    <property type="project" value="TreeGrafter"/>
</dbReference>
<dbReference type="CDD" id="cd17316">
    <property type="entry name" value="MFS_SV2_like"/>
    <property type="match status" value="1"/>
</dbReference>
<evidence type="ECO:0000256" key="4">
    <source>
        <dbReference type="ARBA" id="ARBA00023136"/>
    </source>
</evidence>
<dbReference type="Proteomes" id="UP000449547">
    <property type="component" value="Unassembled WGS sequence"/>
</dbReference>
<reference evidence="8 9" key="1">
    <citation type="submission" date="2019-07" db="EMBL/GenBank/DDBJ databases">
        <title>Genome assembly of two rare yeast pathogens: Diutina rugosa and Trichomonascus ciferrii.</title>
        <authorList>
            <person name="Mixao V."/>
            <person name="Saus E."/>
            <person name="Hansen A."/>
            <person name="Lass-Flor C."/>
            <person name="Gabaldon T."/>
        </authorList>
    </citation>
    <scope>NUCLEOTIDE SEQUENCE [LARGE SCALE GENOMIC DNA]</scope>
    <source>
        <strain evidence="8 9">CBS 613</strain>
    </source>
</reference>
<evidence type="ECO:0000256" key="1">
    <source>
        <dbReference type="ARBA" id="ARBA00004141"/>
    </source>
</evidence>
<dbReference type="OrthoDB" id="5296287at2759"/>
<keyword evidence="3 6" id="KW-1133">Transmembrane helix</keyword>
<keyword evidence="4 6" id="KW-0472">Membrane</keyword>
<dbReference type="EMBL" id="SWFT01000059">
    <property type="protein sequence ID" value="KAA8904361.1"/>
    <property type="molecule type" value="Genomic_DNA"/>
</dbReference>
<feature type="transmembrane region" description="Helical" evidence="6">
    <location>
        <begin position="404"/>
        <end position="425"/>
    </location>
</feature>
<dbReference type="Gene3D" id="1.20.1250.20">
    <property type="entry name" value="MFS general substrate transporter like domains"/>
    <property type="match status" value="1"/>
</dbReference>
<evidence type="ECO:0000259" key="7">
    <source>
        <dbReference type="PROSITE" id="PS50850"/>
    </source>
</evidence>
<evidence type="ECO:0000256" key="2">
    <source>
        <dbReference type="ARBA" id="ARBA00022692"/>
    </source>
</evidence>
<dbReference type="GeneID" id="54780593"/>
<dbReference type="PANTHER" id="PTHR23508">
    <property type="entry name" value="CARBOXYLIC ACID TRANSPORTER PROTEIN HOMOLOG"/>
    <property type="match status" value="1"/>
</dbReference>
<feature type="transmembrane region" description="Helical" evidence="6">
    <location>
        <begin position="145"/>
        <end position="162"/>
    </location>
</feature>
<feature type="transmembrane region" description="Helical" evidence="6">
    <location>
        <begin position="236"/>
        <end position="258"/>
    </location>
</feature>
<feature type="transmembrane region" description="Helical" evidence="6">
    <location>
        <begin position="311"/>
        <end position="329"/>
    </location>
</feature>
<evidence type="ECO:0000256" key="6">
    <source>
        <dbReference type="SAM" id="Phobius"/>
    </source>
</evidence>